<feature type="transmembrane region" description="Helical" evidence="1">
    <location>
        <begin position="181"/>
        <end position="202"/>
    </location>
</feature>
<accession>A0A8D8Z9X3</accession>
<dbReference type="AlphaFoldDB" id="A0A8D8Z9X3"/>
<keyword evidence="1" id="KW-0472">Membrane</keyword>
<feature type="transmembrane region" description="Helical" evidence="1">
    <location>
        <begin position="125"/>
        <end position="144"/>
    </location>
</feature>
<keyword evidence="1" id="KW-1133">Transmembrane helix</keyword>
<proteinExistence type="predicted"/>
<sequence length="203" mass="23427">MFPVAFLPTILRFVSLFFILLSSHIPYFTISHILYSTSSSLAFCSSPSFPRLIFSHRLGSQLMWSCISCILFHETFNFMQLSKNRLSSSLMFLLTVSSLSPSPLFSFHTPHPWCSVRFSSLPEFILLPLLFFTYYLFSSSFVFFSSSSALERTPFCPYESSIFPLVEHGNRNFNPFRSPSGLLVLYSLVIMVHLSNFLYLIYY</sequence>
<evidence type="ECO:0000256" key="1">
    <source>
        <dbReference type="SAM" id="Phobius"/>
    </source>
</evidence>
<dbReference type="EMBL" id="HBUF01453315">
    <property type="protein sequence ID" value="CAG6743753.1"/>
    <property type="molecule type" value="Transcribed_RNA"/>
</dbReference>
<name>A0A8D8Z9X3_9HEMI</name>
<reference evidence="2" key="1">
    <citation type="submission" date="2021-05" db="EMBL/GenBank/DDBJ databases">
        <authorList>
            <person name="Alioto T."/>
            <person name="Alioto T."/>
            <person name="Gomez Garrido J."/>
        </authorList>
    </citation>
    <scope>NUCLEOTIDE SEQUENCE</scope>
</reference>
<feature type="transmembrane region" description="Helical" evidence="1">
    <location>
        <begin position="12"/>
        <end position="34"/>
    </location>
</feature>
<keyword evidence="1" id="KW-0812">Transmembrane</keyword>
<organism evidence="2">
    <name type="scientific">Cacopsylla melanoneura</name>
    <dbReference type="NCBI Taxonomy" id="428564"/>
    <lineage>
        <taxon>Eukaryota</taxon>
        <taxon>Metazoa</taxon>
        <taxon>Ecdysozoa</taxon>
        <taxon>Arthropoda</taxon>
        <taxon>Hexapoda</taxon>
        <taxon>Insecta</taxon>
        <taxon>Pterygota</taxon>
        <taxon>Neoptera</taxon>
        <taxon>Paraneoptera</taxon>
        <taxon>Hemiptera</taxon>
        <taxon>Sternorrhyncha</taxon>
        <taxon>Psylloidea</taxon>
        <taxon>Psyllidae</taxon>
        <taxon>Psyllinae</taxon>
        <taxon>Cacopsylla</taxon>
    </lineage>
</organism>
<protein>
    <submittedName>
        <fullName evidence="2">Uncharacterized protein</fullName>
    </submittedName>
</protein>
<evidence type="ECO:0000313" key="2">
    <source>
        <dbReference type="EMBL" id="CAG6743753.1"/>
    </source>
</evidence>